<dbReference type="WBParaSite" id="nRc.2.0.1.t00857-RA">
    <property type="protein sequence ID" value="nRc.2.0.1.t00857-RA"/>
    <property type="gene ID" value="nRc.2.0.1.g00857"/>
</dbReference>
<proteinExistence type="predicted"/>
<dbReference type="GO" id="GO:1990573">
    <property type="term" value="P:potassium ion import across plasma membrane"/>
    <property type="evidence" value="ECO:0007669"/>
    <property type="project" value="TreeGrafter"/>
</dbReference>
<evidence type="ECO:0000256" key="1">
    <source>
        <dbReference type="ARBA" id="ARBA00004141"/>
    </source>
</evidence>
<keyword evidence="4" id="KW-0472">Membrane</keyword>
<evidence type="ECO:0000313" key="7">
    <source>
        <dbReference type="WBParaSite" id="nRc.2.0.1.t00857-RA"/>
    </source>
</evidence>
<keyword evidence="6" id="KW-1185">Reference proteome</keyword>
<dbReference type="GO" id="GO:0006884">
    <property type="term" value="P:cell volume homeostasis"/>
    <property type="evidence" value="ECO:0007669"/>
    <property type="project" value="TreeGrafter"/>
</dbReference>
<dbReference type="Pfam" id="PF03522">
    <property type="entry name" value="SLC12"/>
    <property type="match status" value="1"/>
</dbReference>
<dbReference type="InterPro" id="IPR004842">
    <property type="entry name" value="SLC12A_fam"/>
</dbReference>
<accession>A0A915HFN7</accession>
<dbReference type="PANTHER" id="PTHR11827:SF103">
    <property type="entry name" value="SODIUM CHLORIDE COTRANSPORTER 69, ISOFORM E"/>
    <property type="match status" value="1"/>
</dbReference>
<sequence>MHKLLYIEEHVKNYRPQILVMCGNPIVRPQMVDFVKSITKQKGLALLGHIVYQSPCSQYYKHLRNWRQEVYSWLRYRRTKAFYCPVSAPDLHTGLQTLLQTAGLGKLAPNIVLLGFKHNWMNANTESVAEYFHLIQ</sequence>
<keyword evidence="3" id="KW-1133">Transmembrane helix</keyword>
<dbReference type="GO" id="GO:0055078">
    <property type="term" value="P:sodium ion homeostasis"/>
    <property type="evidence" value="ECO:0007669"/>
    <property type="project" value="TreeGrafter"/>
</dbReference>
<dbReference type="Proteomes" id="UP000887565">
    <property type="component" value="Unplaced"/>
</dbReference>
<dbReference type="GO" id="GO:0055064">
    <property type="term" value="P:chloride ion homeostasis"/>
    <property type="evidence" value="ECO:0007669"/>
    <property type="project" value="TreeGrafter"/>
</dbReference>
<protein>
    <submittedName>
        <fullName evidence="7">SLC12A transporter C-terminal domain-containing protein</fullName>
    </submittedName>
</protein>
<reference evidence="7" key="1">
    <citation type="submission" date="2022-11" db="UniProtKB">
        <authorList>
            <consortium name="WormBaseParasite"/>
        </authorList>
    </citation>
    <scope>IDENTIFICATION</scope>
</reference>
<dbReference type="InterPro" id="IPR018491">
    <property type="entry name" value="SLC12_C"/>
</dbReference>
<dbReference type="AlphaFoldDB" id="A0A915HFN7"/>
<evidence type="ECO:0000259" key="5">
    <source>
        <dbReference type="Pfam" id="PF03522"/>
    </source>
</evidence>
<organism evidence="6 7">
    <name type="scientific">Romanomermis culicivorax</name>
    <name type="common">Nematode worm</name>
    <dbReference type="NCBI Taxonomy" id="13658"/>
    <lineage>
        <taxon>Eukaryota</taxon>
        <taxon>Metazoa</taxon>
        <taxon>Ecdysozoa</taxon>
        <taxon>Nematoda</taxon>
        <taxon>Enoplea</taxon>
        <taxon>Dorylaimia</taxon>
        <taxon>Mermithida</taxon>
        <taxon>Mermithoidea</taxon>
        <taxon>Mermithidae</taxon>
        <taxon>Romanomermis</taxon>
    </lineage>
</organism>
<name>A0A915HFN7_ROMCU</name>
<evidence type="ECO:0000256" key="3">
    <source>
        <dbReference type="ARBA" id="ARBA00022989"/>
    </source>
</evidence>
<dbReference type="PANTHER" id="PTHR11827">
    <property type="entry name" value="SOLUTE CARRIER FAMILY 12, CATION COTRANSPORTERS"/>
    <property type="match status" value="1"/>
</dbReference>
<dbReference type="GO" id="GO:0008511">
    <property type="term" value="F:sodium:potassium:chloride symporter activity"/>
    <property type="evidence" value="ECO:0007669"/>
    <property type="project" value="TreeGrafter"/>
</dbReference>
<evidence type="ECO:0000256" key="4">
    <source>
        <dbReference type="ARBA" id="ARBA00023136"/>
    </source>
</evidence>
<dbReference type="GO" id="GO:0055075">
    <property type="term" value="P:potassium ion homeostasis"/>
    <property type="evidence" value="ECO:0007669"/>
    <property type="project" value="TreeGrafter"/>
</dbReference>
<evidence type="ECO:0000256" key="2">
    <source>
        <dbReference type="ARBA" id="ARBA00022692"/>
    </source>
</evidence>
<keyword evidence="2" id="KW-0812">Transmembrane</keyword>
<dbReference type="GO" id="GO:0016020">
    <property type="term" value="C:membrane"/>
    <property type="evidence" value="ECO:0007669"/>
    <property type="project" value="UniProtKB-SubCell"/>
</dbReference>
<evidence type="ECO:0000313" key="6">
    <source>
        <dbReference type="Proteomes" id="UP000887565"/>
    </source>
</evidence>
<feature type="domain" description="SLC12A transporter C-terminal" evidence="5">
    <location>
        <begin position="28"/>
        <end position="135"/>
    </location>
</feature>
<comment type="subcellular location">
    <subcellularLocation>
        <location evidence="1">Membrane</location>
        <topology evidence="1">Multi-pass membrane protein</topology>
    </subcellularLocation>
</comment>